<evidence type="ECO:0000313" key="2">
    <source>
        <dbReference type="EMBL" id="KXH33118.1"/>
    </source>
</evidence>
<accession>A0A135SB27</accession>
<sequence>MVIPHHPIQRGLHLDEERIPPQRPSHHESGGSRRPVGGRAYGMNPLPIPFQTPSCEAWMAADLCRDPQCRMLNPAKFWGAPICWGQYGYDWLHFCKPECKNDGKDPLDCIKTYRSIA</sequence>
<keyword evidence="3" id="KW-1185">Reference proteome</keyword>
<name>A0A135SB27_9PEZI</name>
<dbReference type="AlphaFoldDB" id="A0A135SB27"/>
<protein>
    <submittedName>
        <fullName evidence="2">Uncharacterized protein</fullName>
    </submittedName>
</protein>
<proteinExistence type="predicted"/>
<feature type="region of interest" description="Disordered" evidence="1">
    <location>
        <begin position="1"/>
        <end position="40"/>
    </location>
</feature>
<evidence type="ECO:0000256" key="1">
    <source>
        <dbReference type="SAM" id="MobiDB-lite"/>
    </source>
</evidence>
<feature type="compositionally biased region" description="Basic and acidic residues" evidence="1">
    <location>
        <begin position="12"/>
        <end position="31"/>
    </location>
</feature>
<dbReference type="EMBL" id="JFBX01000625">
    <property type="protein sequence ID" value="KXH33118.1"/>
    <property type="molecule type" value="Genomic_DNA"/>
</dbReference>
<organism evidence="2 3">
    <name type="scientific">Colletotrichum simmondsii</name>
    <dbReference type="NCBI Taxonomy" id="703756"/>
    <lineage>
        <taxon>Eukaryota</taxon>
        <taxon>Fungi</taxon>
        <taxon>Dikarya</taxon>
        <taxon>Ascomycota</taxon>
        <taxon>Pezizomycotina</taxon>
        <taxon>Sordariomycetes</taxon>
        <taxon>Hypocreomycetidae</taxon>
        <taxon>Glomerellales</taxon>
        <taxon>Glomerellaceae</taxon>
        <taxon>Colletotrichum</taxon>
        <taxon>Colletotrichum acutatum species complex</taxon>
    </lineage>
</organism>
<dbReference type="OrthoDB" id="4789222at2759"/>
<dbReference type="Proteomes" id="UP000070328">
    <property type="component" value="Unassembled WGS sequence"/>
</dbReference>
<gene>
    <name evidence="2" type="ORF">CSIM01_05253</name>
</gene>
<comment type="caution">
    <text evidence="2">The sequence shown here is derived from an EMBL/GenBank/DDBJ whole genome shotgun (WGS) entry which is preliminary data.</text>
</comment>
<reference evidence="2 3" key="1">
    <citation type="submission" date="2014-02" db="EMBL/GenBank/DDBJ databases">
        <title>The genome sequence of Colletotrichum simmondsii CBS122122.</title>
        <authorList>
            <person name="Baroncelli R."/>
            <person name="Thon M.R."/>
        </authorList>
    </citation>
    <scope>NUCLEOTIDE SEQUENCE [LARGE SCALE GENOMIC DNA]</scope>
    <source>
        <strain evidence="2 3">CBS122122</strain>
    </source>
</reference>
<evidence type="ECO:0000313" key="3">
    <source>
        <dbReference type="Proteomes" id="UP000070328"/>
    </source>
</evidence>